<accession>S0GSQ3</accession>
<organism evidence="1 2">
    <name type="scientific">Parabacteroides goldsteinii dnLKV18</name>
    <dbReference type="NCBI Taxonomy" id="1235789"/>
    <lineage>
        <taxon>Bacteria</taxon>
        <taxon>Pseudomonadati</taxon>
        <taxon>Bacteroidota</taxon>
        <taxon>Bacteroidia</taxon>
        <taxon>Bacteroidales</taxon>
        <taxon>Tannerellaceae</taxon>
        <taxon>Parabacteroides</taxon>
    </lineage>
</organism>
<dbReference type="HOGENOM" id="CLU_3046180_0_0_10"/>
<sequence>MYQVSIWSTDDIDKADEHRSMFKIKIKICAHLSNLRHLRVIVKLSSSVSSGAGM</sequence>
<proteinExistence type="predicted"/>
<comment type="caution">
    <text evidence="1">The sequence shown here is derived from an EMBL/GenBank/DDBJ whole genome shotgun (WGS) entry which is preliminary data.</text>
</comment>
<evidence type="ECO:0000313" key="1">
    <source>
        <dbReference type="EMBL" id="EOS18300.1"/>
    </source>
</evidence>
<protein>
    <submittedName>
        <fullName evidence="1">Uncharacterized protein</fullName>
    </submittedName>
</protein>
<gene>
    <name evidence="1" type="ORF">C803_01962</name>
</gene>
<dbReference type="EMBL" id="ASSQ01000011">
    <property type="protein sequence ID" value="EOS18300.1"/>
    <property type="molecule type" value="Genomic_DNA"/>
</dbReference>
<dbReference type="Proteomes" id="UP000014140">
    <property type="component" value="Unassembled WGS sequence"/>
</dbReference>
<evidence type="ECO:0000313" key="2">
    <source>
        <dbReference type="Proteomes" id="UP000014140"/>
    </source>
</evidence>
<dbReference type="AlphaFoldDB" id="S0GSQ3"/>
<name>S0GSQ3_9BACT</name>
<keyword evidence="2" id="KW-1185">Reference proteome</keyword>
<reference evidence="1 2" key="1">
    <citation type="submission" date="2013-04" db="EMBL/GenBank/DDBJ databases">
        <title>The Genome Sequence of Parabacteroides goldsteinii dnLKV18.</title>
        <authorList>
            <consortium name="The Broad Institute Genomics Platform"/>
            <consortium name="The Broad Institute Genome Sequencing Center for Infectious Disease"/>
            <person name="Earl A."/>
            <person name="Xavier R."/>
            <person name="Kuhn K."/>
            <person name="Stappenbeck T."/>
            <person name="Walker B."/>
            <person name="Young S."/>
            <person name="Zeng Q."/>
            <person name="Gargeya S."/>
            <person name="Fitzgerald M."/>
            <person name="Haas B."/>
            <person name="Abouelleil A."/>
            <person name="Allen A.W."/>
            <person name="Alvarado L."/>
            <person name="Arachchi H.M."/>
            <person name="Berlin A.M."/>
            <person name="Chapman S.B."/>
            <person name="Gainer-Dewar J."/>
            <person name="Goldberg J."/>
            <person name="Griggs A."/>
            <person name="Gujja S."/>
            <person name="Hansen M."/>
            <person name="Howarth C."/>
            <person name="Imamovic A."/>
            <person name="Ireland A."/>
            <person name="Larimer J."/>
            <person name="McCowan C."/>
            <person name="Murphy C."/>
            <person name="Pearson M."/>
            <person name="Poon T.W."/>
            <person name="Priest M."/>
            <person name="Roberts A."/>
            <person name="Saif S."/>
            <person name="Shea T."/>
            <person name="Sisk P."/>
            <person name="Sykes S."/>
            <person name="Wortman J."/>
            <person name="Nusbaum C."/>
            <person name="Birren B."/>
        </authorList>
    </citation>
    <scope>NUCLEOTIDE SEQUENCE [LARGE SCALE GENOMIC DNA]</scope>
    <source>
        <strain evidence="2">dnLKV18</strain>
    </source>
</reference>